<dbReference type="Proteomes" id="UP000030634">
    <property type="component" value="Chromosome"/>
</dbReference>
<reference evidence="3" key="1">
    <citation type="submission" date="2014-11" db="EMBL/GenBank/DDBJ databases">
        <title>Hymenobacter sp. DG25B genome submission.</title>
        <authorList>
            <person name="Jung H.-Y."/>
            <person name="Kim M.K."/>
            <person name="Srinivasan S."/>
            <person name="Lim S."/>
        </authorList>
    </citation>
    <scope>NUCLEOTIDE SEQUENCE [LARGE SCALE GENOMIC DNA]</scope>
    <source>
        <strain evidence="3">DY59</strain>
    </source>
</reference>
<dbReference type="PANTHER" id="PTHR34404">
    <property type="entry name" value="REGULATORY PROTEIN, FMDB FAMILY"/>
    <property type="match status" value="1"/>
</dbReference>
<feature type="region of interest" description="Disordered" evidence="1">
    <location>
        <begin position="49"/>
        <end position="90"/>
    </location>
</feature>
<evidence type="ECO:0000256" key="1">
    <source>
        <dbReference type="SAM" id="MobiDB-lite"/>
    </source>
</evidence>
<dbReference type="HOGENOM" id="CLU_136025_1_1_0"/>
<dbReference type="AlphaFoldDB" id="A0A0A7KI59"/>
<dbReference type="STRING" id="1182571.QR90_13260"/>
<protein>
    <submittedName>
        <fullName evidence="2">FmdB family transcriptional regulator</fullName>
    </submittedName>
</protein>
<dbReference type="EMBL" id="CP010028">
    <property type="protein sequence ID" value="AIZ45831.1"/>
    <property type="molecule type" value="Genomic_DNA"/>
</dbReference>
<dbReference type="RefSeq" id="WP_039685248.1">
    <property type="nucleotide sequence ID" value="NZ_CP010028.1"/>
</dbReference>
<sequence length="90" mass="9572">MPTYLYKNTDTGEIYELRQSMRDDAYTAHPETGVPIKRVLARPSIAFKGSGFYANDSRPREKSGGGGSESKPAPKTESKSGASSKGGGEG</sequence>
<evidence type="ECO:0000313" key="3">
    <source>
        <dbReference type="Proteomes" id="UP000030634"/>
    </source>
</evidence>
<evidence type="ECO:0000313" key="2">
    <source>
        <dbReference type="EMBL" id="AIZ45831.1"/>
    </source>
</evidence>
<accession>A0A0A7KI59</accession>
<name>A0A0A7KI59_9DEIO</name>
<organism evidence="2 3">
    <name type="scientific">Deinococcus radiopugnans</name>
    <dbReference type="NCBI Taxonomy" id="57497"/>
    <lineage>
        <taxon>Bacteria</taxon>
        <taxon>Thermotogati</taxon>
        <taxon>Deinococcota</taxon>
        <taxon>Deinococci</taxon>
        <taxon>Deinococcales</taxon>
        <taxon>Deinococcaceae</taxon>
        <taxon>Deinococcus</taxon>
    </lineage>
</organism>
<gene>
    <name evidence="2" type="ORF">QR90_13260</name>
</gene>
<proteinExistence type="predicted"/>
<dbReference type="PANTHER" id="PTHR34404:SF2">
    <property type="entry name" value="CONSERVED SERINE RICH PROTEIN"/>
    <property type="match status" value="1"/>
</dbReference>
<dbReference type="KEGG" id="dsw:QR90_13260"/>